<evidence type="ECO:0000313" key="2">
    <source>
        <dbReference type="Proteomes" id="UP001214170"/>
    </source>
</evidence>
<keyword evidence="2" id="KW-1185">Reference proteome</keyword>
<dbReference type="Proteomes" id="UP001214170">
    <property type="component" value="Chromosome"/>
</dbReference>
<dbReference type="RefSeq" id="WP_278072154.1">
    <property type="nucleotide sequence ID" value="NZ_CP121261.1"/>
</dbReference>
<sequence length="104" mass="11316">MAISTACVSAATGKASLAAAPRKVVFVIKYPSFSGLFFAFPLTGNRTVLVKAKPLFPALKNGKTFLNTLLKAGVAPLLHRALISRFRRASRKKAPQGRLFMRRL</sequence>
<protein>
    <submittedName>
        <fullName evidence="1">Uncharacterized protein</fullName>
    </submittedName>
</protein>
<reference evidence="1 2" key="1">
    <citation type="submission" date="2023-03" db="EMBL/GenBank/DDBJ databases">
        <title>Achromobacter spanius LIG8.</title>
        <authorList>
            <person name="Shrestha S."/>
        </authorList>
    </citation>
    <scope>NUCLEOTIDE SEQUENCE [LARGE SCALE GENOMIC DNA]</scope>
    <source>
        <strain evidence="1 2">LIG8</strain>
    </source>
</reference>
<gene>
    <name evidence="1" type="ORF">P8T11_25430</name>
</gene>
<dbReference type="EMBL" id="CP121261">
    <property type="protein sequence ID" value="WFP07612.1"/>
    <property type="molecule type" value="Genomic_DNA"/>
</dbReference>
<organism evidence="1 2">
    <name type="scientific">Achromobacter spanius</name>
    <dbReference type="NCBI Taxonomy" id="217203"/>
    <lineage>
        <taxon>Bacteria</taxon>
        <taxon>Pseudomonadati</taxon>
        <taxon>Pseudomonadota</taxon>
        <taxon>Betaproteobacteria</taxon>
        <taxon>Burkholderiales</taxon>
        <taxon>Alcaligenaceae</taxon>
        <taxon>Achromobacter</taxon>
    </lineage>
</organism>
<proteinExistence type="predicted"/>
<name>A0ABY8GSC1_9BURK</name>
<evidence type="ECO:0000313" key="1">
    <source>
        <dbReference type="EMBL" id="WFP07612.1"/>
    </source>
</evidence>
<accession>A0ABY8GSC1</accession>